<evidence type="ECO:0000259" key="1">
    <source>
        <dbReference type="PROSITE" id="PS51186"/>
    </source>
</evidence>
<dbReference type="InterPro" id="IPR016181">
    <property type="entry name" value="Acyl_CoA_acyltransferase"/>
</dbReference>
<dbReference type="PROSITE" id="PS51186">
    <property type="entry name" value="GNAT"/>
    <property type="match status" value="1"/>
</dbReference>
<dbReference type="Pfam" id="PF13302">
    <property type="entry name" value="Acetyltransf_3"/>
    <property type="match status" value="1"/>
</dbReference>
<keyword evidence="2" id="KW-0808">Transferase</keyword>
<dbReference type="AlphaFoldDB" id="A0A6H0ZMV2"/>
<dbReference type="RefSeq" id="WP_037091827.1">
    <property type="nucleotide sequence ID" value="NZ_CP050898.1"/>
</dbReference>
<accession>A0A6H0ZMV2</accession>
<name>A0A6H0ZMV2_9HYPH</name>
<dbReference type="EMBL" id="CP050898">
    <property type="protein sequence ID" value="QIX21387.1"/>
    <property type="molecule type" value="Genomic_DNA"/>
</dbReference>
<evidence type="ECO:0000313" key="3">
    <source>
        <dbReference type="Proteomes" id="UP000500870"/>
    </source>
</evidence>
<dbReference type="GO" id="GO:0016747">
    <property type="term" value="F:acyltransferase activity, transferring groups other than amino-acyl groups"/>
    <property type="evidence" value="ECO:0007669"/>
    <property type="project" value="InterPro"/>
</dbReference>
<dbReference type="PANTHER" id="PTHR43792">
    <property type="entry name" value="GNAT FAMILY, PUTATIVE (AFU_ORTHOLOGUE AFUA_3G00765)-RELATED-RELATED"/>
    <property type="match status" value="1"/>
</dbReference>
<gene>
    <name evidence="2" type="ORF">FOB41_09675</name>
</gene>
<dbReference type="PANTHER" id="PTHR43792:SF1">
    <property type="entry name" value="N-ACETYLTRANSFERASE DOMAIN-CONTAINING PROTEIN"/>
    <property type="match status" value="1"/>
</dbReference>
<dbReference type="InterPro" id="IPR051531">
    <property type="entry name" value="N-acetyltransferase"/>
</dbReference>
<organism evidence="2 3">
    <name type="scientific">Agrobacterium pusense</name>
    <dbReference type="NCBI Taxonomy" id="648995"/>
    <lineage>
        <taxon>Bacteria</taxon>
        <taxon>Pseudomonadati</taxon>
        <taxon>Pseudomonadota</taxon>
        <taxon>Alphaproteobacteria</taxon>
        <taxon>Hyphomicrobiales</taxon>
        <taxon>Rhizobiaceae</taxon>
        <taxon>Rhizobium/Agrobacterium group</taxon>
        <taxon>Agrobacterium</taxon>
    </lineage>
</organism>
<feature type="domain" description="N-acetyltransferase" evidence="1">
    <location>
        <begin position="13"/>
        <end position="168"/>
    </location>
</feature>
<evidence type="ECO:0000313" key="2">
    <source>
        <dbReference type="EMBL" id="QIX21387.1"/>
    </source>
</evidence>
<dbReference type="InterPro" id="IPR000182">
    <property type="entry name" value="GNAT_dom"/>
</dbReference>
<proteinExistence type="predicted"/>
<dbReference type="Proteomes" id="UP000500870">
    <property type="component" value="Chromosome 1"/>
</dbReference>
<dbReference type="Gene3D" id="3.40.630.30">
    <property type="match status" value="1"/>
</dbReference>
<sequence length="175" mass="19246">MTDTIPTLVTNRLNLRPPRLEDFPAYRDFMASPRSTGVAGPHDLAAAWAMFCQDRALWSFFGHGALMIDLAESGECIGQVGINHGPLYPEKELGWLLYDGHEGRGYAAEAATALRDWAFDTLKLPTLVSYVGAGNRQSAAVAERIGGVLDTAAPRPLPSDLVYRHDVRRDRHART</sequence>
<dbReference type="SUPFAM" id="SSF55729">
    <property type="entry name" value="Acyl-CoA N-acyltransferases (Nat)"/>
    <property type="match status" value="1"/>
</dbReference>
<reference evidence="2 3" key="1">
    <citation type="submission" date="2020-04" db="EMBL/GenBank/DDBJ databases">
        <title>FDA dAtabase for Regulatory Grade micrObial Sequences (FDA-ARGOS): Supporting development and validation of Infectious Disease Dx tests.</title>
        <authorList>
            <person name="Sciortino C."/>
            <person name="Tallon L."/>
            <person name="Sadzewicz L."/>
            <person name="Vavikolanu K."/>
            <person name="Mehta A."/>
            <person name="Aluvathingal J."/>
            <person name="Nadendla S."/>
            <person name="Nandy P."/>
            <person name="Geyer C."/>
            <person name="Yan Y."/>
            <person name="Sichtig H."/>
        </authorList>
    </citation>
    <scope>NUCLEOTIDE SEQUENCE [LARGE SCALE GENOMIC DNA]</scope>
    <source>
        <strain evidence="2 3">FDAARGOS_633</strain>
    </source>
</reference>
<protein>
    <submittedName>
        <fullName evidence="2">GNAT family N-acetyltransferase</fullName>
    </submittedName>
</protein>